<feature type="domain" description="SidE PDE" evidence="2">
    <location>
        <begin position="184"/>
        <end position="413"/>
    </location>
</feature>
<name>A0ABY4Y5X3_9GAMM</name>
<sequence>MNNEYIEIYQEHKYHEQKDTIDALIETLERLKSDTEKQQSSWLHSILRGTKNGLLGFFKDALPKSNSPETLVLIEQIIANLTALKHSDTYQEEGETANTQLEFLAILGPASNALPESKLQELLNNVMFNEGSNYFSMRESSIIEPSPIEILSGEEEPYEEEQQWAVPYIEELLARKNLPQDIFYTEEKNQPRLENGIEEHVRWAFNNIYNYYYPYGAQEEALARVYHGIEHVSRAAVYAKVFANLYRKHGDLEAENLSEEDLKLIQIALIFHDSAREDENVDRWDHESAIFLYYYLTRVLGVEPQKARFLAEATANKDPSPEKGYFELFEHEDGEISWQFTQNENHSFPEKNIFQKIIHDCDCLDIIRARNQFDARYLDFYKEIASKAGNEIALEEMAEFIMEARGLIYTQGDSRIKLKLDVKKRYEHEDAYASITADLHADTSPIIFALHGRLLDKDELKESLFIDLSPFDKTAELSGNNLKAALREGQILVRGIATPSAKPKAKPHKEAYADATLAEKEIRKTMRSGLINVKRRKAEPIPQHNNPLRSVSILGYGSGVYPSAGMLIFNPDVASIRKISSEDFDSGRGSKKKLAHLQEKEYRQTASLLEQEYTGLIGKMKIGLFGRANTPTSNYPEILYDINHYDAIFYTNDPVIANEIAYDDPEPSHPFSPLLQAIYLQQQYEQQYESTKTAFILEHGETQGLALFLERFGANKTLPIYEYSGQNNRIQQVAPKELTEEHIIEMWLTMCSDFMKKQLRTLEESSLYAMSVDEIKLLSMYKYKENSLAKINQPADLNYPSELRDTISLAIEKEKERLIAEHEAELWEKLNNNELSVFSNEYFIPLNHSTELQALSTKKIKEELRNFIQSAQESSFTNDLIIENNAFRFVPINDLNELSPIKLSNNTLIKAYRLAKQFAFEEEAQQISRIACASVNALILEWCAPKDTFSRMDHLSKALNLRETLRLINADENTLAQVDQFLLDTLRDQMEQQANVFKLSRSIADLFKTNTVRPEHLEIIRHGYNQLREKITQFNGQDLTGFLRIGICLGEKPQEEFIQWLATQKQLTRDALISFKKPLAKILVFDDTNLDVFKECIEKIHPYENLIGNYVEFNHWFACINEVKNWVANKEFSPAQLEIINDRCNVLADKFIKVSIDESRSFFYRTAHPNKQQCKLLRSYAEGISDILKQGIVSPPDNLIEGFNQNLLELDQQNFSNSGLEQHQVNLFKKLHKQLPQQELRQEAIDRLDEELILLKQAISEPKPQPQAQQPQLGML</sequence>
<keyword evidence="4" id="KW-1185">Reference proteome</keyword>
<gene>
    <name evidence="3" type="ORF">J2N86_09990</name>
</gene>
<evidence type="ECO:0000313" key="4">
    <source>
        <dbReference type="Proteomes" id="UP001057474"/>
    </source>
</evidence>
<accession>A0ABY4Y5X3</accession>
<dbReference type="InterPro" id="IPR021014">
    <property type="entry name" value="SidE_PDE"/>
</dbReference>
<dbReference type="EMBL" id="CP071527">
    <property type="protein sequence ID" value="USQ13033.1"/>
    <property type="molecule type" value="Genomic_DNA"/>
</dbReference>
<dbReference type="Pfam" id="PF12252">
    <property type="entry name" value="SidE_PDE"/>
    <property type="match status" value="1"/>
</dbReference>
<dbReference type="Gene3D" id="1.10.3210.10">
    <property type="entry name" value="Hypothetical protein af1432"/>
    <property type="match status" value="1"/>
</dbReference>
<evidence type="ECO:0000313" key="3">
    <source>
        <dbReference type="EMBL" id="USQ13033.1"/>
    </source>
</evidence>
<organism evidence="3 4">
    <name type="scientific">Legionella lytica</name>
    <dbReference type="NCBI Taxonomy" id="96232"/>
    <lineage>
        <taxon>Bacteria</taxon>
        <taxon>Pseudomonadati</taxon>
        <taxon>Pseudomonadota</taxon>
        <taxon>Gammaproteobacteria</taxon>
        <taxon>Legionellales</taxon>
        <taxon>Legionellaceae</taxon>
        <taxon>Legionella</taxon>
    </lineage>
</organism>
<dbReference type="SUPFAM" id="SSF109604">
    <property type="entry name" value="HD-domain/PDEase-like"/>
    <property type="match status" value="1"/>
</dbReference>
<evidence type="ECO:0000259" key="2">
    <source>
        <dbReference type="Pfam" id="PF12252"/>
    </source>
</evidence>
<reference evidence="3" key="1">
    <citation type="submission" date="2021-03" db="EMBL/GenBank/DDBJ databases">
        <title>Legionella lytica PCM 2298.</title>
        <authorList>
            <person name="Koper P."/>
        </authorList>
    </citation>
    <scope>NUCLEOTIDE SEQUENCE</scope>
    <source>
        <strain evidence="3">PCM 2298</strain>
    </source>
</reference>
<evidence type="ECO:0000256" key="1">
    <source>
        <dbReference type="SAM" id="Coils"/>
    </source>
</evidence>
<proteinExistence type="predicted"/>
<dbReference type="Proteomes" id="UP001057474">
    <property type="component" value="Chromosome"/>
</dbReference>
<keyword evidence="1" id="KW-0175">Coiled coil</keyword>
<feature type="coiled-coil region" evidence="1">
    <location>
        <begin position="14"/>
        <end position="41"/>
    </location>
</feature>
<dbReference type="RefSeq" id="WP_252579249.1">
    <property type="nucleotide sequence ID" value="NZ_CP071527.1"/>
</dbReference>
<protein>
    <recommendedName>
        <fullName evidence="2">SidE PDE domain-containing protein</fullName>
    </recommendedName>
</protein>